<dbReference type="OrthoDB" id="10674347at2759"/>
<evidence type="ECO:0000313" key="3">
    <source>
        <dbReference type="EMBL" id="CCD69329.1"/>
    </source>
</evidence>
<dbReference type="CTD" id="188861"/>
<dbReference type="AGR" id="WB:WBGene00020772"/>
<dbReference type="WormBase" id="T24E12.2">
    <property type="protein sequence ID" value="CE17260"/>
    <property type="gene ID" value="WBGene00020772"/>
</dbReference>
<accession>O44884</accession>
<dbReference type="KEGG" id="cel:CELE_T24E12.2"/>
<feature type="compositionally biased region" description="Basic and acidic residues" evidence="2">
    <location>
        <begin position="237"/>
        <end position="251"/>
    </location>
</feature>
<evidence type="ECO:0000256" key="2">
    <source>
        <dbReference type="SAM" id="MobiDB-lite"/>
    </source>
</evidence>
<dbReference type="EMBL" id="BX284602">
    <property type="protein sequence ID" value="CCD69329.1"/>
    <property type="molecule type" value="Genomic_DNA"/>
</dbReference>
<reference evidence="3 4" key="1">
    <citation type="journal article" date="1998" name="Science">
        <title>Genome sequence of the nematode C. elegans: a platform for investigating biology.</title>
        <authorList>
            <consortium name="The C. elegans sequencing consortium"/>
            <person name="Sulson J.E."/>
            <person name="Waterston R."/>
        </authorList>
    </citation>
    <scope>NUCLEOTIDE SEQUENCE [LARGE SCALE GENOMIC DNA]</scope>
    <source>
        <strain evidence="3 4">Bristol N2</strain>
    </source>
</reference>
<dbReference type="RefSeq" id="NP_494649.1">
    <property type="nucleotide sequence ID" value="NM_062248.1"/>
</dbReference>
<dbReference type="Proteomes" id="UP000001940">
    <property type="component" value="Chromosome II"/>
</dbReference>
<organism evidence="3 4">
    <name type="scientific">Caenorhabditis elegans</name>
    <dbReference type="NCBI Taxonomy" id="6239"/>
    <lineage>
        <taxon>Eukaryota</taxon>
        <taxon>Metazoa</taxon>
        <taxon>Ecdysozoa</taxon>
        <taxon>Nematoda</taxon>
        <taxon>Chromadorea</taxon>
        <taxon>Rhabditida</taxon>
        <taxon>Rhabditina</taxon>
        <taxon>Rhabditomorpha</taxon>
        <taxon>Rhabditoidea</taxon>
        <taxon>Rhabditidae</taxon>
        <taxon>Peloderinae</taxon>
        <taxon>Caenorhabditis</taxon>
    </lineage>
</organism>
<dbReference type="PIR" id="B88110">
    <property type="entry name" value="B88110"/>
</dbReference>
<dbReference type="AlphaFoldDB" id="O44884"/>
<protein>
    <submittedName>
        <fullName evidence="3">Uncharacterized protein</fullName>
    </submittedName>
</protein>
<feature type="region of interest" description="Disordered" evidence="2">
    <location>
        <begin position="231"/>
        <end position="251"/>
    </location>
</feature>
<gene>
    <name evidence="3" type="ORF">CELE_T24E12.2</name>
    <name evidence="3 5" type="ORF">T24E12.2</name>
</gene>
<dbReference type="Bgee" id="WBGene00020772">
    <property type="expression patterns" value="Expressed in pharyngeal muscle cell (C elegans)"/>
</dbReference>
<keyword evidence="4" id="KW-1185">Reference proteome</keyword>
<sequence>MHIRMAQAQFPADKLQISQLFFDKDTGDETTTKYWMECYIKCEIQRADLEEINAMNIIEINRLRESNTHANKALRLENSNLRDHVLQLTNDCQIFLNKCSNLEQELARVQQGVPVQESPNPIFENALQIWQHNFENFHRGVDYQWALDLTEFLFDPNGKKVVPQIKMFVRNQSSLYGNQRSTKSYNLPWPKIRSEDKEDWAKVWRQLKDIQAHQVQLGLIVLERKLKNNVRKRKNYKAREQNGKKEKRDDK</sequence>
<dbReference type="FunCoup" id="O44884">
    <property type="interactions" value="235"/>
</dbReference>
<name>O44884_CAEEL</name>
<feature type="coiled-coil region" evidence="1">
    <location>
        <begin position="71"/>
        <end position="105"/>
    </location>
</feature>
<evidence type="ECO:0000313" key="4">
    <source>
        <dbReference type="Proteomes" id="UP000001940"/>
    </source>
</evidence>
<dbReference type="PaxDb" id="6239-T24E12.2"/>
<keyword evidence="1" id="KW-0175">Coiled coil</keyword>
<evidence type="ECO:0000313" key="5">
    <source>
        <dbReference type="WormBase" id="T24E12.2"/>
    </source>
</evidence>
<dbReference type="HOGENOM" id="CLU_1107928_0_0_1"/>
<dbReference type="GeneID" id="188861"/>
<evidence type="ECO:0000256" key="1">
    <source>
        <dbReference type="SAM" id="Coils"/>
    </source>
</evidence>
<dbReference type="InParanoid" id="O44884"/>
<dbReference type="OMA" id="ESNTHAN"/>
<proteinExistence type="predicted"/>
<dbReference type="UCSC" id="T24E12.2">
    <property type="organism name" value="c. elegans"/>
</dbReference>